<feature type="compositionally biased region" description="Acidic residues" evidence="1">
    <location>
        <begin position="338"/>
        <end position="356"/>
    </location>
</feature>
<feature type="region of interest" description="Disordered" evidence="1">
    <location>
        <begin position="553"/>
        <end position="604"/>
    </location>
</feature>
<sequence>MPTTRATAMEPNTTSTTTARPSRATRGKGKPTEIEQMEDVAFTVRGLALQFVWPERERNKTIIAHGNISSTSYKSISGSVRPRDNFTFSEEELADQVDDAQIKVLVVGLTVPDAKFDDKNPNDKKHGGIVGHALPVDPKRTLKLASRHTGHKTVDEFEVLDEVDQVDKSDMVDDAEIDGVNAFLVATPCTDKAPTQTKMYVLGRQENGLCRLFNCPGEEVFYFAEFRDSLKKAGDRQTRWNRLVRAVATRQEKTEQSKLAIYGTPRDTTAVMVDPVVAFVNEVAMLTSAFSMTKDPWIMTKLSSVIDEVVPQIANAVRDHPNLKAFVTTAPKGKIDDFDSDMSAQEEEDEDDDDDAGAGIRWDAEAMLAEVAQRWPETAKSLTTQLLSRLRKGIIQEKPHLAPDEIEPLLRVAPTLDSMTNLSDKELVHAVVDLVRQARSNVPRQGGFSKSSISNEAVRELMIATINALVKISEANIAQQQSLQDRLGNDSVPVSPAHLWDMFGNTPDTDAARRLFDSFNKFLAHWHVGTADIINPMLTEVIQILKVAMGIKESDHPRSKKTTNNEAKKKKKSDAEIKKKSDAEIKKKSNAEIKKKSDAEATEEADKNLMELYKEYQAAGEAMEEPDQGIMDIYDAFEAECPVVNRDVDMLDIDDQDDTLSCTPKQTQIVRDDLKRGARFENSDLSSEEGTGKDNMTAAVREGKKAAKEIAAKDKTTKKRRCKRRCKRCDDDKVDYCSFEDGTGHALCDYCIENELICEVPPPAEEKGGPRLSQYDDLPPPEGTGGDDVLTPEDKAAKAAKKKAAKAAKKKAAKDDADKDDADKDNDGNDDADRDKTKKKKKKKMMKPKNAEKKKARDAEKGADKAADKNAEKDVDKDAEQIKPKKRKAKRTKATEDAEEEPAVSVGQGDKGGRGGGGRGGGGASGGRGGRATKKGQN</sequence>
<dbReference type="AlphaFoldDB" id="A0A4Q4RG50"/>
<dbReference type="EMBL" id="PEJP01000036">
    <property type="protein sequence ID" value="RYO55681.1"/>
    <property type="molecule type" value="Genomic_DNA"/>
</dbReference>
<feature type="compositionally biased region" description="Basic and acidic residues" evidence="1">
    <location>
        <begin position="849"/>
        <end position="883"/>
    </location>
</feature>
<comment type="caution">
    <text evidence="2">The sequence shown here is derived from an EMBL/GenBank/DDBJ whole genome shotgun (WGS) entry which is preliminary data.</text>
</comment>
<feature type="compositionally biased region" description="Basic and acidic residues" evidence="1">
    <location>
        <begin position="701"/>
        <end position="715"/>
    </location>
</feature>
<protein>
    <submittedName>
        <fullName evidence="2">Uncharacterized protein</fullName>
    </submittedName>
</protein>
<dbReference type="GO" id="GO:0005634">
    <property type="term" value="C:nucleus"/>
    <property type="evidence" value="ECO:0007669"/>
    <property type="project" value="TreeGrafter"/>
</dbReference>
<feature type="compositionally biased region" description="Gly residues" evidence="1">
    <location>
        <begin position="914"/>
        <end position="930"/>
    </location>
</feature>
<gene>
    <name evidence="2" type="ORF">AA0113_g8634</name>
</gene>
<feature type="compositionally biased region" description="Basic and acidic residues" evidence="1">
    <location>
        <begin position="813"/>
        <end position="836"/>
    </location>
</feature>
<keyword evidence="3" id="KW-1185">Reference proteome</keyword>
<proteinExistence type="predicted"/>
<feature type="region of interest" description="Disordered" evidence="1">
    <location>
        <begin position="1"/>
        <end position="35"/>
    </location>
</feature>
<reference evidence="3" key="1">
    <citation type="journal article" date="2019" name="bioRxiv">
        <title>Genomics, evolutionary history and diagnostics of the Alternaria alternata species group including apple and Asian pear pathotypes.</title>
        <authorList>
            <person name="Armitage A.D."/>
            <person name="Cockerton H.M."/>
            <person name="Sreenivasaprasad S."/>
            <person name="Woodhall J.W."/>
            <person name="Lane C.R."/>
            <person name="Harrison R.J."/>
            <person name="Clarkson J.P."/>
        </authorList>
    </citation>
    <scope>NUCLEOTIDE SEQUENCE [LARGE SCALE GENOMIC DNA]</scope>
    <source>
        <strain evidence="3">RGR 97.0016</strain>
    </source>
</reference>
<feature type="compositionally biased region" description="Basic residues" evidence="1">
    <location>
        <begin position="837"/>
        <end position="848"/>
    </location>
</feature>
<evidence type="ECO:0000256" key="1">
    <source>
        <dbReference type="SAM" id="MobiDB-lite"/>
    </source>
</evidence>
<feature type="compositionally biased region" description="Basic residues" evidence="1">
    <location>
        <begin position="798"/>
        <end position="812"/>
    </location>
</feature>
<evidence type="ECO:0000313" key="2">
    <source>
        <dbReference type="EMBL" id="RYO55681.1"/>
    </source>
</evidence>
<feature type="region of interest" description="Disordered" evidence="1">
    <location>
        <begin position="761"/>
        <end position="938"/>
    </location>
</feature>
<dbReference type="Proteomes" id="UP000293823">
    <property type="component" value="Unassembled WGS sequence"/>
</dbReference>
<dbReference type="OrthoDB" id="3542716at2759"/>
<accession>A0A4Q4RG50</accession>
<feature type="region of interest" description="Disordered" evidence="1">
    <location>
        <begin position="336"/>
        <end position="357"/>
    </location>
</feature>
<feature type="compositionally biased region" description="Polar residues" evidence="1">
    <location>
        <begin position="1"/>
        <end position="12"/>
    </location>
</feature>
<feature type="compositionally biased region" description="Basic and acidic residues" evidence="1">
    <location>
        <begin position="573"/>
        <end position="604"/>
    </location>
</feature>
<name>A0A4Q4RG50_9PLEO</name>
<evidence type="ECO:0000313" key="3">
    <source>
        <dbReference type="Proteomes" id="UP000293823"/>
    </source>
</evidence>
<feature type="region of interest" description="Disordered" evidence="1">
    <location>
        <begin position="681"/>
        <end position="723"/>
    </location>
</feature>
<dbReference type="PANTHER" id="PTHR13275:SF4">
    <property type="entry name" value="VACUOLAR PROTEIN SORTING-ASSOCIATED PROTEIN 72 HOMOLOG"/>
    <property type="match status" value="1"/>
</dbReference>
<feature type="compositionally biased region" description="Low complexity" evidence="1">
    <location>
        <begin position="13"/>
        <end position="22"/>
    </location>
</feature>
<dbReference type="PANTHER" id="PTHR13275">
    <property type="entry name" value="YL-1 PROTEIN TRANSCRIPTION FACTOR-LIKE 1"/>
    <property type="match status" value="1"/>
</dbReference>
<organism evidence="2 3">
    <name type="scientific">Alternaria arborescens</name>
    <dbReference type="NCBI Taxonomy" id="156630"/>
    <lineage>
        <taxon>Eukaryota</taxon>
        <taxon>Fungi</taxon>
        <taxon>Dikarya</taxon>
        <taxon>Ascomycota</taxon>
        <taxon>Pezizomycotina</taxon>
        <taxon>Dothideomycetes</taxon>
        <taxon>Pleosporomycetidae</taxon>
        <taxon>Pleosporales</taxon>
        <taxon>Pleosporineae</taxon>
        <taxon>Pleosporaceae</taxon>
        <taxon>Alternaria</taxon>
        <taxon>Alternaria sect. Alternaria</taxon>
    </lineage>
</organism>